<dbReference type="GO" id="GO:0016787">
    <property type="term" value="F:hydrolase activity"/>
    <property type="evidence" value="ECO:0007669"/>
    <property type="project" value="UniProtKB-KW"/>
</dbReference>
<dbReference type="InterPro" id="IPR050266">
    <property type="entry name" value="AB_hydrolase_sf"/>
</dbReference>
<dbReference type="AlphaFoldDB" id="A0AAE3H7C7"/>
<gene>
    <name evidence="1" type="ORF">EGI31_20550</name>
</gene>
<dbReference type="Pfam" id="PF03096">
    <property type="entry name" value="Ndr"/>
    <property type="match status" value="1"/>
</dbReference>
<protein>
    <submittedName>
        <fullName evidence="1">Alpha/beta hydrolase</fullName>
    </submittedName>
</protein>
<reference evidence="1 2" key="1">
    <citation type="submission" date="2018-11" db="EMBL/GenBank/DDBJ databases">
        <title>Novel bacteria species description.</title>
        <authorList>
            <person name="Han J.-H."/>
        </authorList>
    </citation>
    <scope>NUCLEOTIDE SEQUENCE [LARGE SCALE GENOMIC DNA]</scope>
    <source>
        <strain evidence="1 2">KCTC23259</strain>
    </source>
</reference>
<accession>A0AAE3H7C7</accession>
<proteinExistence type="predicted"/>
<dbReference type="EMBL" id="RJUF01000182">
    <property type="protein sequence ID" value="MCP9765331.1"/>
    <property type="molecule type" value="Genomic_DNA"/>
</dbReference>
<sequence>MKNIVFLHGFGENASIWSEFTKLLNPQNQYHFPDFSEKKDCFSIPEYADWLKNYLDKKKINEAVIIGHSMGGYISVEFCHKYPEMVLGLGLFHSSVAADSEEKKENRDKTIQFLIKHDTNLFIKHFYPNMFTEEFKASNSDFIQKNIEEFSKIPNEALLASTLAMKSRQSHVENISDFKFPIFQILGQQDTFVNYKDALDQTVRMQRPNLLLMDNICHAGMFESPKICAQFINSFLSSF</sequence>
<dbReference type="InterPro" id="IPR004142">
    <property type="entry name" value="NDRG"/>
</dbReference>
<dbReference type="Gene3D" id="3.40.50.1820">
    <property type="entry name" value="alpha/beta hydrolase"/>
    <property type="match status" value="1"/>
</dbReference>
<keyword evidence="1" id="KW-0378">Hydrolase</keyword>
<keyword evidence="2" id="KW-1185">Reference proteome</keyword>
<name>A0AAE3H7C7_9BACT</name>
<dbReference type="InterPro" id="IPR029058">
    <property type="entry name" value="AB_hydrolase_fold"/>
</dbReference>
<dbReference type="Proteomes" id="UP001204144">
    <property type="component" value="Unassembled WGS sequence"/>
</dbReference>
<evidence type="ECO:0000313" key="1">
    <source>
        <dbReference type="EMBL" id="MCP9765331.1"/>
    </source>
</evidence>
<dbReference type="PANTHER" id="PTHR43798">
    <property type="entry name" value="MONOACYLGLYCEROL LIPASE"/>
    <property type="match status" value="1"/>
</dbReference>
<dbReference type="RefSeq" id="WP_255039024.1">
    <property type="nucleotide sequence ID" value="NZ_RJUF01000182.1"/>
</dbReference>
<dbReference type="SUPFAM" id="SSF53474">
    <property type="entry name" value="alpha/beta-Hydrolases"/>
    <property type="match status" value="1"/>
</dbReference>
<comment type="caution">
    <text evidence="1">The sequence shown here is derived from an EMBL/GenBank/DDBJ whole genome shotgun (WGS) entry which is preliminary data.</text>
</comment>
<evidence type="ECO:0000313" key="2">
    <source>
        <dbReference type="Proteomes" id="UP001204144"/>
    </source>
</evidence>
<organism evidence="1 2">
    <name type="scientific">Lacihabitans soyangensis</name>
    <dbReference type="NCBI Taxonomy" id="869394"/>
    <lineage>
        <taxon>Bacteria</taxon>
        <taxon>Pseudomonadati</taxon>
        <taxon>Bacteroidota</taxon>
        <taxon>Cytophagia</taxon>
        <taxon>Cytophagales</taxon>
        <taxon>Leadbetterellaceae</taxon>
        <taxon>Lacihabitans</taxon>
    </lineage>
</organism>